<dbReference type="Proteomes" id="UP001589693">
    <property type="component" value="Unassembled WGS sequence"/>
</dbReference>
<protein>
    <submittedName>
        <fullName evidence="1">Uncharacterized protein</fullName>
    </submittedName>
</protein>
<sequence length="155" mass="17455">MAEERCKHDLPTGTCVDCRPLPPGVRARVWVTKGGSVFHNDQQCWMLLDGQRKSARQGKETHAAESVSWAEAMTRGLGSCKGCCTEAWLSRNRQPPTEKQDELKPCFVLIDGHWVPGHLVWRGRDEAGAWQAEVTYQALGRTHKKVVSSQFVKQR</sequence>
<organism evidence="1 2">
    <name type="scientific">Allokutzneria oryzae</name>
    <dbReference type="NCBI Taxonomy" id="1378989"/>
    <lineage>
        <taxon>Bacteria</taxon>
        <taxon>Bacillati</taxon>
        <taxon>Actinomycetota</taxon>
        <taxon>Actinomycetes</taxon>
        <taxon>Pseudonocardiales</taxon>
        <taxon>Pseudonocardiaceae</taxon>
        <taxon>Allokutzneria</taxon>
    </lineage>
</organism>
<proteinExistence type="predicted"/>
<accession>A0ABV5ZVR6</accession>
<dbReference type="RefSeq" id="WP_377852199.1">
    <property type="nucleotide sequence ID" value="NZ_JBHLZU010000010.1"/>
</dbReference>
<evidence type="ECO:0000313" key="1">
    <source>
        <dbReference type="EMBL" id="MFB9904988.1"/>
    </source>
</evidence>
<evidence type="ECO:0000313" key="2">
    <source>
        <dbReference type="Proteomes" id="UP001589693"/>
    </source>
</evidence>
<name>A0ABV5ZVR6_9PSEU</name>
<reference evidence="1 2" key="1">
    <citation type="submission" date="2024-09" db="EMBL/GenBank/DDBJ databases">
        <authorList>
            <person name="Sun Q."/>
            <person name="Mori K."/>
        </authorList>
    </citation>
    <scope>NUCLEOTIDE SEQUENCE [LARGE SCALE GENOMIC DNA]</scope>
    <source>
        <strain evidence="1 2">TBRC 7907</strain>
    </source>
</reference>
<comment type="caution">
    <text evidence="1">The sequence shown here is derived from an EMBL/GenBank/DDBJ whole genome shotgun (WGS) entry which is preliminary data.</text>
</comment>
<gene>
    <name evidence="1" type="ORF">ACFFQA_13685</name>
</gene>
<dbReference type="EMBL" id="JBHLZU010000010">
    <property type="protein sequence ID" value="MFB9904988.1"/>
    <property type="molecule type" value="Genomic_DNA"/>
</dbReference>
<keyword evidence="2" id="KW-1185">Reference proteome</keyword>